<comment type="caution">
    <text evidence="1">The sequence shown here is derived from an EMBL/GenBank/DDBJ whole genome shotgun (WGS) entry which is preliminary data.</text>
</comment>
<sequence>MKSFTSIKAKKRKVPVVLKRDGSYELLAGEGGEEPAPNSSAELYNTFESVLPRLGYWSYDSGSIYLGAKTDSGGVVAEGVVSTFGGKVVVGRSMVKKGAMIYPEMHDKFMDAPQMFNPRVEGGVSWEMTRVMKETNLERELVEVRRFGKEDIEGRTFTLVTESLVRGEKPRKLGKGWGKKGGGSAGHQGGGAVVGLNMFKVVFKLDNTFSLYRVGSEAEVKGKWRITGEKSDQLWATVSAFGFGEGIEGGQFNKGLSGNDERSYWGTVVREEEGGEVRCDGVVLYGIGLEPVAMERFWMKCEEEGKQEEEE</sequence>
<dbReference type="EMBL" id="BRYA01000347">
    <property type="protein sequence ID" value="GMI47495.1"/>
    <property type="molecule type" value="Genomic_DNA"/>
</dbReference>
<proteinExistence type="predicted"/>
<accession>A0A9W7GLG0</accession>
<name>A0A9W7GLG0_9STRA</name>
<organism evidence="1 2">
    <name type="scientific">Triparma columacea</name>
    <dbReference type="NCBI Taxonomy" id="722753"/>
    <lineage>
        <taxon>Eukaryota</taxon>
        <taxon>Sar</taxon>
        <taxon>Stramenopiles</taxon>
        <taxon>Ochrophyta</taxon>
        <taxon>Bolidophyceae</taxon>
        <taxon>Parmales</taxon>
        <taxon>Triparmaceae</taxon>
        <taxon>Triparma</taxon>
    </lineage>
</organism>
<evidence type="ECO:0000313" key="2">
    <source>
        <dbReference type="Proteomes" id="UP001165065"/>
    </source>
</evidence>
<reference evidence="2" key="1">
    <citation type="journal article" date="2023" name="Commun. Biol.">
        <title>Genome analysis of Parmales, the sister group of diatoms, reveals the evolutionary specialization of diatoms from phago-mixotrophs to photoautotrophs.</title>
        <authorList>
            <person name="Ban H."/>
            <person name="Sato S."/>
            <person name="Yoshikawa S."/>
            <person name="Yamada K."/>
            <person name="Nakamura Y."/>
            <person name="Ichinomiya M."/>
            <person name="Sato N."/>
            <person name="Blanc-Mathieu R."/>
            <person name="Endo H."/>
            <person name="Kuwata A."/>
            <person name="Ogata H."/>
        </authorList>
    </citation>
    <scope>NUCLEOTIDE SEQUENCE [LARGE SCALE GENOMIC DNA]</scope>
</reference>
<evidence type="ECO:0000313" key="1">
    <source>
        <dbReference type="EMBL" id="GMI47495.1"/>
    </source>
</evidence>
<protein>
    <submittedName>
        <fullName evidence="1">Uncharacterized protein</fullName>
    </submittedName>
</protein>
<dbReference type="AlphaFoldDB" id="A0A9W7GLG0"/>
<keyword evidence="2" id="KW-1185">Reference proteome</keyword>
<dbReference type="Proteomes" id="UP001165065">
    <property type="component" value="Unassembled WGS sequence"/>
</dbReference>
<gene>
    <name evidence="1" type="ORF">TrCOL_g4763</name>
</gene>